<accession>M2MX99</accession>
<organism evidence="1 2">
    <name type="scientific">Baudoinia panamericana (strain UAMH 10762)</name>
    <name type="common">Angels' share fungus</name>
    <name type="synonym">Baudoinia compniacensis (strain UAMH 10762)</name>
    <dbReference type="NCBI Taxonomy" id="717646"/>
    <lineage>
        <taxon>Eukaryota</taxon>
        <taxon>Fungi</taxon>
        <taxon>Dikarya</taxon>
        <taxon>Ascomycota</taxon>
        <taxon>Pezizomycotina</taxon>
        <taxon>Dothideomycetes</taxon>
        <taxon>Dothideomycetidae</taxon>
        <taxon>Mycosphaerellales</taxon>
        <taxon>Teratosphaeriaceae</taxon>
        <taxon>Baudoinia</taxon>
    </lineage>
</organism>
<dbReference type="HOGENOM" id="CLU_636356_0_0_1"/>
<dbReference type="InterPro" id="IPR052973">
    <property type="entry name" value="Fungal_sec-metab_reg_TF"/>
</dbReference>
<proteinExistence type="predicted"/>
<evidence type="ECO:0000313" key="1">
    <source>
        <dbReference type="EMBL" id="EMC91279.1"/>
    </source>
</evidence>
<dbReference type="KEGG" id="bcom:BAUCODRAFT_79991"/>
<dbReference type="Proteomes" id="UP000011761">
    <property type="component" value="Unassembled WGS sequence"/>
</dbReference>
<dbReference type="EMBL" id="KB445564">
    <property type="protein sequence ID" value="EMC91279.1"/>
    <property type="molecule type" value="Genomic_DNA"/>
</dbReference>
<dbReference type="RefSeq" id="XP_007681488.1">
    <property type="nucleotide sequence ID" value="XM_007683298.1"/>
</dbReference>
<reference evidence="1 2" key="1">
    <citation type="journal article" date="2012" name="PLoS Pathog.">
        <title>Diverse lifestyles and strategies of plant pathogenesis encoded in the genomes of eighteen Dothideomycetes fungi.</title>
        <authorList>
            <person name="Ohm R.A."/>
            <person name="Feau N."/>
            <person name="Henrissat B."/>
            <person name="Schoch C.L."/>
            <person name="Horwitz B.A."/>
            <person name="Barry K.W."/>
            <person name="Condon B.J."/>
            <person name="Copeland A.C."/>
            <person name="Dhillon B."/>
            <person name="Glaser F."/>
            <person name="Hesse C.N."/>
            <person name="Kosti I."/>
            <person name="LaButti K."/>
            <person name="Lindquist E.A."/>
            <person name="Lucas S."/>
            <person name="Salamov A.A."/>
            <person name="Bradshaw R.E."/>
            <person name="Ciuffetti L."/>
            <person name="Hamelin R.C."/>
            <person name="Kema G.H.J."/>
            <person name="Lawrence C."/>
            <person name="Scott J.A."/>
            <person name="Spatafora J.W."/>
            <person name="Turgeon B.G."/>
            <person name="de Wit P.J.G.M."/>
            <person name="Zhong S."/>
            <person name="Goodwin S.B."/>
            <person name="Grigoriev I.V."/>
        </authorList>
    </citation>
    <scope>NUCLEOTIDE SEQUENCE [LARGE SCALE GENOMIC DNA]</scope>
    <source>
        <strain evidence="1 2">UAMH 10762</strain>
    </source>
</reference>
<protein>
    <submittedName>
        <fullName evidence="1">Uncharacterized protein</fullName>
    </submittedName>
</protein>
<dbReference type="OMA" id="WISAFCA"/>
<dbReference type="eggNOG" id="ENOG502SFBR">
    <property type="taxonomic scope" value="Eukaryota"/>
</dbReference>
<dbReference type="OrthoDB" id="4226666at2759"/>
<dbReference type="STRING" id="717646.M2MX99"/>
<dbReference type="AlphaFoldDB" id="M2MX99"/>
<evidence type="ECO:0000313" key="2">
    <source>
        <dbReference type="Proteomes" id="UP000011761"/>
    </source>
</evidence>
<dbReference type="PANTHER" id="PTHR35392">
    <property type="entry name" value="ZN(II)2CYS6 TRANSCRIPTION FACTOR (EUROFUNG)-RELATED-RELATED"/>
    <property type="match status" value="1"/>
</dbReference>
<dbReference type="GeneID" id="19117310"/>
<keyword evidence="2" id="KW-1185">Reference proteome</keyword>
<name>M2MX99_BAUPA</name>
<gene>
    <name evidence="1" type="ORF">BAUCODRAFT_79991</name>
</gene>
<dbReference type="PANTHER" id="PTHR35392:SF1">
    <property type="entry name" value="ZN(II)2CYS6 TRANSCRIPTION FACTOR (EUROFUNG)"/>
    <property type="match status" value="1"/>
</dbReference>
<sequence length="438" mass="50790">MRTLGACWHCVFQRDGCPDDGNPCKRCVDKAKRGQLRYIPCNRDKLVILVHDFLPPSMTDMHQKQTIEDYVKANIVHFYQDKPVKVELTSGYGPPMIWDLYEFKPTDTGEPLRQLQYFQNPDTRLVESRMKRSPPLGLLKLETGDDDRFDEYLQRLLNPINLWDFGWTCFEEETQINTFQAALLQAICTLYTETQDIDLKSVLEKVLRMMLVTYIMAHTLTISEDTVDNVERAVRHSRPLALPQPRSVSGPHARHISPRLANRQLKFFFSLKRNKICEDILNWLQQTFHNSGKEETWLASFCTMLGLAMALEEFQRTLWIQADAKIRKGEKSAAVAEEEASNACGRIDVRFDLLVGLFQCKYRRKGWTYGSFGPQTPQLNGEENAPGRKFLAEVHGLLLDERQHLESRRQYPLEKQYQCFCTTRLVARFLLPFLGLST</sequence>